<dbReference type="GO" id="GO:0006886">
    <property type="term" value="P:intracellular protein transport"/>
    <property type="evidence" value="ECO:0007669"/>
    <property type="project" value="TreeGrafter"/>
</dbReference>
<dbReference type="InterPro" id="IPR036871">
    <property type="entry name" value="PX_dom_sf"/>
</dbReference>
<feature type="domain" description="PX" evidence="1">
    <location>
        <begin position="31"/>
        <end position="134"/>
    </location>
</feature>
<dbReference type="Pfam" id="PF00787">
    <property type="entry name" value="PX"/>
    <property type="match status" value="1"/>
</dbReference>
<accession>A0A1X0RS83</accession>
<dbReference type="GO" id="GO:0005768">
    <property type="term" value="C:endosome"/>
    <property type="evidence" value="ECO:0007669"/>
    <property type="project" value="TreeGrafter"/>
</dbReference>
<organism evidence="2 3">
    <name type="scientific">Rhizopus microsporus</name>
    <dbReference type="NCBI Taxonomy" id="58291"/>
    <lineage>
        <taxon>Eukaryota</taxon>
        <taxon>Fungi</taxon>
        <taxon>Fungi incertae sedis</taxon>
        <taxon>Mucoromycota</taxon>
        <taxon>Mucoromycotina</taxon>
        <taxon>Mucoromycetes</taxon>
        <taxon>Mucorales</taxon>
        <taxon>Mucorineae</taxon>
        <taxon>Rhizopodaceae</taxon>
        <taxon>Rhizopus</taxon>
    </lineage>
</organism>
<sequence length="382" mass="45098">MSRCLQFSITHVDYKRKDPVFWIDVDTTITKFKQKQKRIPRYYSELQKLHSQLVSTLDDVWIPALPACPIPRFDKGGNLLPRQWWLTIKLSNESKDITVERSDPPEYRVQLWMNRIAKHERVQQSEILREFVESEVGFRPTLRVHKLSKPLLTYVSEQDMDPEFTFWTNQLSIVLHQLHQWLIQNNKFVQEHKAMSDGWINLSSSFVSFGAIERNPGLFISYKSLAKAYQQLYDIQRSQALVVYETVISEISCQIKNTEAAQNAMQRRLIALSEYISSRKHTESCLRQVERLKSSINIDRERANEAITLLENAKINERGSLQHYERIDGHLREDIEFRYKPNLSKDIKRALREYATGQLYLEKKKLMIWQELLNENKAIALL</sequence>
<dbReference type="VEuPathDB" id="FungiDB:BCV72DRAFT_311001"/>
<dbReference type="GO" id="GO:0005829">
    <property type="term" value="C:cytosol"/>
    <property type="evidence" value="ECO:0007669"/>
    <property type="project" value="GOC"/>
</dbReference>
<protein>
    <recommendedName>
        <fullName evidence="1">PX domain-containing protein</fullName>
    </recommendedName>
</protein>
<dbReference type="SUPFAM" id="SSF64268">
    <property type="entry name" value="PX domain"/>
    <property type="match status" value="1"/>
</dbReference>
<evidence type="ECO:0000259" key="1">
    <source>
        <dbReference type="Pfam" id="PF00787"/>
    </source>
</evidence>
<dbReference type="PANTHER" id="PTHR47433:SF1">
    <property type="entry name" value="VACUOLAR PROTEIN SORTING-ASSOCIATED PROTEIN 17"/>
    <property type="match status" value="1"/>
</dbReference>
<dbReference type="GO" id="GO:0032266">
    <property type="term" value="F:phosphatidylinositol-3-phosphate binding"/>
    <property type="evidence" value="ECO:0007669"/>
    <property type="project" value="TreeGrafter"/>
</dbReference>
<evidence type="ECO:0000313" key="2">
    <source>
        <dbReference type="EMBL" id="ORE14885.1"/>
    </source>
</evidence>
<dbReference type="InterPro" id="IPR001683">
    <property type="entry name" value="PX_dom"/>
</dbReference>
<dbReference type="EMBL" id="KV921449">
    <property type="protein sequence ID" value="ORE14885.1"/>
    <property type="molecule type" value="Genomic_DNA"/>
</dbReference>
<dbReference type="OMA" id="IHNNPQT"/>
<dbReference type="Proteomes" id="UP000242381">
    <property type="component" value="Unassembled WGS sequence"/>
</dbReference>
<dbReference type="GO" id="GO:0030905">
    <property type="term" value="C:retromer, tubulation complex"/>
    <property type="evidence" value="ECO:0007669"/>
    <property type="project" value="TreeGrafter"/>
</dbReference>
<dbReference type="Gene3D" id="3.30.1520.10">
    <property type="entry name" value="Phox-like domain"/>
    <property type="match status" value="1"/>
</dbReference>
<name>A0A1X0RS83_RHIZD</name>
<proteinExistence type="predicted"/>
<dbReference type="Gene3D" id="1.20.1270.60">
    <property type="entry name" value="Arfaptin homology (AH) domain/BAR domain"/>
    <property type="match status" value="1"/>
</dbReference>
<gene>
    <name evidence="2" type="ORF">BCV71DRAFT_293292</name>
</gene>
<reference evidence="2 3" key="1">
    <citation type="journal article" date="2016" name="Proc. Natl. Acad. Sci. U.S.A.">
        <title>Lipid metabolic changes in an early divergent fungus govern the establishment of a mutualistic symbiosis with endobacteria.</title>
        <authorList>
            <person name="Lastovetsky O.A."/>
            <person name="Gaspar M.L."/>
            <person name="Mondo S.J."/>
            <person name="LaButti K.M."/>
            <person name="Sandor L."/>
            <person name="Grigoriev I.V."/>
            <person name="Henry S.A."/>
            <person name="Pawlowska T.E."/>
        </authorList>
    </citation>
    <scope>NUCLEOTIDE SEQUENCE [LARGE SCALE GENOMIC DNA]</scope>
    <source>
        <strain evidence="2 3">ATCC 11559</strain>
    </source>
</reference>
<dbReference type="GO" id="GO:0042147">
    <property type="term" value="P:retrograde transport, endosome to Golgi"/>
    <property type="evidence" value="ECO:0007669"/>
    <property type="project" value="TreeGrafter"/>
</dbReference>
<evidence type="ECO:0000313" key="3">
    <source>
        <dbReference type="Proteomes" id="UP000242381"/>
    </source>
</evidence>
<dbReference type="InterPro" id="IPR027267">
    <property type="entry name" value="AH/BAR_dom_sf"/>
</dbReference>
<dbReference type="AlphaFoldDB" id="A0A1X0RS83"/>
<dbReference type="PANTHER" id="PTHR47433">
    <property type="entry name" value="VACUOLAR PROTEIN SORTING-ASSOCIATED PROTEIN 17"/>
    <property type="match status" value="1"/>
</dbReference>
<dbReference type="InterPro" id="IPR053055">
    <property type="entry name" value="VPS17"/>
</dbReference>